<dbReference type="FunFam" id="2.40.30.170:FF:000010">
    <property type="entry name" value="Efflux RND transporter periplasmic adaptor subunit"/>
    <property type="match status" value="1"/>
</dbReference>
<geneLocation type="plasmid" evidence="9">
    <name>unnamed</name>
</geneLocation>
<dbReference type="KEGG" id="tgi:RBB81_00140"/>
<feature type="domain" description="CusB-like barrel-sandwich hybrid" evidence="6">
    <location>
        <begin position="114"/>
        <end position="243"/>
    </location>
</feature>
<dbReference type="Gene3D" id="6.10.140.730">
    <property type="match status" value="1"/>
</dbReference>
<protein>
    <submittedName>
        <fullName evidence="9">Efflux RND transporter periplasmic adaptor subunit</fullName>
    </submittedName>
</protein>
<dbReference type="GO" id="GO:0015679">
    <property type="term" value="P:plasma membrane copper ion transport"/>
    <property type="evidence" value="ECO:0007669"/>
    <property type="project" value="TreeGrafter"/>
</dbReference>
<evidence type="ECO:0000256" key="1">
    <source>
        <dbReference type="ARBA" id="ARBA00009477"/>
    </source>
</evidence>
<keyword evidence="9" id="KW-0614">Plasmid</keyword>
<feature type="region of interest" description="Disordered" evidence="3">
    <location>
        <begin position="37"/>
        <end position="63"/>
    </location>
</feature>
<dbReference type="InterPro" id="IPR006143">
    <property type="entry name" value="RND_pump_MFP"/>
</dbReference>
<feature type="compositionally biased region" description="Low complexity" evidence="3">
    <location>
        <begin position="413"/>
        <end position="423"/>
    </location>
</feature>
<evidence type="ECO:0000256" key="3">
    <source>
        <dbReference type="SAM" id="MobiDB-lite"/>
    </source>
</evidence>
<sequence>MNKYIWRTSLVWIIVLAAIAGIWAYRTHAIKLPTATKTPMSGEMQPVASGPPAGANEPKPSMPDTKMDAQLVPIQLTPERMQSIGVQTGTVEYKQLSDDIRATGTVDINERLLSYVQVRFAGYIRKVFANATYQYVRKGEPLFTIYSPDLVATQQEYLLARQNQKTMSGSTIDGVADGAATLSTAAEQRLKQWDIPDSEIAKLKETGKPVTDLTINSPVEGYITERSALPNMYAEPSTKLYTVADLSRVWVYAQVFQDDVGRIKPGDTAQITVDSYPGRTFSGQIEDILPQVDMATRTVRVRLVMANPGLKLKPGMFVNVDLKTSLGRQLVVPASAVFQSGTRQLVFLDHGNGSLEPKEITVGPRVGDDFVVLKGLKAHESIVTSASFLIDSESQLQAAAGSFVPPPPGAGGNAPSANAPSAAQANLDFTTDPNPPQKGSNVFRVKLTSADGTPTTAADVTVTFYMAGMPAMGMAAMTTKTKLNDKGNGMYEGSGSLGSGGTYQVTISAQKNGQVIATKQLRVNATGGM</sequence>
<dbReference type="SUPFAM" id="SSF111369">
    <property type="entry name" value="HlyD-like secretion proteins"/>
    <property type="match status" value="1"/>
</dbReference>
<reference evidence="9" key="1">
    <citation type="submission" date="2023-08" db="EMBL/GenBank/DDBJ databases">
        <authorList>
            <person name="Messyasz A."/>
            <person name="Mannisto M.K."/>
            <person name="Kerkhof L.J."/>
            <person name="Haggblom M."/>
        </authorList>
    </citation>
    <scope>NUCLEOTIDE SEQUENCE</scope>
    <source>
        <strain evidence="9">M8UP39</strain>
        <plasmid evidence="9">unnamed</plasmid>
    </source>
</reference>
<dbReference type="PANTHER" id="PTHR30097">
    <property type="entry name" value="CATION EFFLUX SYSTEM PROTEIN CUSB"/>
    <property type="match status" value="1"/>
</dbReference>
<dbReference type="GO" id="GO:0046914">
    <property type="term" value="F:transition metal ion binding"/>
    <property type="evidence" value="ECO:0007669"/>
    <property type="project" value="TreeGrafter"/>
</dbReference>
<dbReference type="Pfam" id="PF25919">
    <property type="entry name" value="BSH_CusB"/>
    <property type="match status" value="1"/>
</dbReference>
<proteinExistence type="inferred from homology"/>
<dbReference type="Gene3D" id="2.40.420.20">
    <property type="match status" value="1"/>
</dbReference>
<feature type="domain" description="YtkA-like" evidence="4">
    <location>
        <begin position="429"/>
        <end position="507"/>
    </location>
</feature>
<accession>A0AAU7YUF3</accession>
<dbReference type="NCBIfam" id="TIGR01730">
    <property type="entry name" value="RND_mfp"/>
    <property type="match status" value="1"/>
</dbReference>
<dbReference type="PANTHER" id="PTHR30097:SF15">
    <property type="entry name" value="CATION EFFLUX SYSTEM PROTEIN CUSB"/>
    <property type="match status" value="1"/>
</dbReference>
<dbReference type="InterPro" id="IPR032693">
    <property type="entry name" value="YtkA-like_dom"/>
</dbReference>
<evidence type="ECO:0000313" key="9">
    <source>
        <dbReference type="EMBL" id="XCB20267.1"/>
    </source>
</evidence>
<dbReference type="InterPro" id="IPR051909">
    <property type="entry name" value="MFP_Cation_Efflux"/>
</dbReference>
<feature type="domain" description="CusB-like three alpha-helical bundle" evidence="5">
    <location>
        <begin position="149"/>
        <end position="209"/>
    </location>
</feature>
<dbReference type="GO" id="GO:0060003">
    <property type="term" value="P:copper ion export"/>
    <property type="evidence" value="ECO:0007669"/>
    <property type="project" value="TreeGrafter"/>
</dbReference>
<reference evidence="9" key="2">
    <citation type="journal article" date="2024" name="Environ. Microbiol.">
        <title>Genome analysis and description of Tunturibacter gen. nov. expands the diversity of Terriglobia in tundra soils.</title>
        <authorList>
            <person name="Messyasz A."/>
            <person name="Mannisto M.K."/>
            <person name="Kerkhof L.J."/>
            <person name="Haggblom M.M."/>
        </authorList>
    </citation>
    <scope>NUCLEOTIDE SEQUENCE</scope>
    <source>
        <strain evidence="9">M8UP39</strain>
    </source>
</reference>
<feature type="region of interest" description="Disordered" evidence="3">
    <location>
        <begin position="400"/>
        <end position="440"/>
    </location>
</feature>
<dbReference type="InterPro" id="IPR058791">
    <property type="entry name" value="3HB_CusB"/>
</dbReference>
<dbReference type="Pfam" id="PF25954">
    <property type="entry name" value="Beta-barrel_RND_2"/>
    <property type="match status" value="1"/>
</dbReference>
<dbReference type="Gene3D" id="2.40.30.170">
    <property type="match status" value="1"/>
</dbReference>
<dbReference type="Pfam" id="PF13115">
    <property type="entry name" value="YtkA"/>
    <property type="match status" value="1"/>
</dbReference>
<feature type="domain" description="CusB-like beta-barrel" evidence="7">
    <location>
        <begin position="248"/>
        <end position="324"/>
    </location>
</feature>
<dbReference type="Pfam" id="PF25869">
    <property type="entry name" value="3HB_CusB"/>
    <property type="match status" value="1"/>
</dbReference>
<feature type="compositionally biased region" description="Polar residues" evidence="3">
    <location>
        <begin position="427"/>
        <end position="440"/>
    </location>
</feature>
<evidence type="ECO:0000259" key="5">
    <source>
        <dbReference type="Pfam" id="PF25869"/>
    </source>
</evidence>
<dbReference type="GO" id="GO:0016020">
    <property type="term" value="C:membrane"/>
    <property type="evidence" value="ECO:0007669"/>
    <property type="project" value="InterPro"/>
</dbReference>
<dbReference type="GO" id="GO:0022857">
    <property type="term" value="F:transmembrane transporter activity"/>
    <property type="evidence" value="ECO:0007669"/>
    <property type="project" value="InterPro"/>
</dbReference>
<comment type="similarity">
    <text evidence="1">Belongs to the membrane fusion protein (MFP) (TC 8.A.1) family.</text>
</comment>
<evidence type="ECO:0000256" key="2">
    <source>
        <dbReference type="ARBA" id="ARBA00022448"/>
    </source>
</evidence>
<gene>
    <name evidence="9" type="ORF">RBB81_00140</name>
</gene>
<keyword evidence="2" id="KW-0813">Transport</keyword>
<dbReference type="EMBL" id="CP132937">
    <property type="protein sequence ID" value="XCB20267.1"/>
    <property type="molecule type" value="Genomic_DNA"/>
</dbReference>
<dbReference type="RefSeq" id="WP_353070715.1">
    <property type="nucleotide sequence ID" value="NZ_CP132937.1"/>
</dbReference>
<dbReference type="InterPro" id="IPR058790">
    <property type="entry name" value="BSH_CusB"/>
</dbReference>
<evidence type="ECO:0000259" key="4">
    <source>
        <dbReference type="Pfam" id="PF13115"/>
    </source>
</evidence>
<feature type="domain" description="CzcB-like C-terminal circularly permuted SH3-like" evidence="8">
    <location>
        <begin position="331"/>
        <end position="390"/>
    </location>
</feature>
<dbReference type="AlphaFoldDB" id="A0AAU7YUF3"/>
<name>A0AAU7YUF3_9BACT</name>
<evidence type="ECO:0000259" key="6">
    <source>
        <dbReference type="Pfam" id="PF25919"/>
    </source>
</evidence>
<evidence type="ECO:0000259" key="8">
    <source>
        <dbReference type="Pfam" id="PF25975"/>
    </source>
</evidence>
<evidence type="ECO:0000259" key="7">
    <source>
        <dbReference type="Pfam" id="PF25954"/>
    </source>
</evidence>
<dbReference type="GO" id="GO:0030288">
    <property type="term" value="C:outer membrane-bounded periplasmic space"/>
    <property type="evidence" value="ECO:0007669"/>
    <property type="project" value="TreeGrafter"/>
</dbReference>
<dbReference type="InterPro" id="IPR058792">
    <property type="entry name" value="Beta-barrel_RND_2"/>
</dbReference>
<dbReference type="InterPro" id="IPR058649">
    <property type="entry name" value="CzcB_C"/>
</dbReference>
<dbReference type="Pfam" id="PF25975">
    <property type="entry name" value="CzcB_C"/>
    <property type="match status" value="1"/>
</dbReference>
<organism evidence="9">
    <name type="scientific">Tunturiibacter gelidiferens</name>
    <dbReference type="NCBI Taxonomy" id="3069689"/>
    <lineage>
        <taxon>Bacteria</taxon>
        <taxon>Pseudomonadati</taxon>
        <taxon>Acidobacteriota</taxon>
        <taxon>Terriglobia</taxon>
        <taxon>Terriglobales</taxon>
        <taxon>Acidobacteriaceae</taxon>
        <taxon>Tunturiibacter</taxon>
    </lineage>
</organism>